<protein>
    <submittedName>
        <fullName evidence="2">Uncharacterized protein</fullName>
    </submittedName>
</protein>
<comment type="caution">
    <text evidence="2">The sequence shown here is derived from an EMBL/GenBank/DDBJ whole genome shotgun (WGS) entry which is preliminary data.</text>
</comment>
<dbReference type="AlphaFoldDB" id="A0A3N1D5E4"/>
<reference evidence="2 3" key="1">
    <citation type="submission" date="2018-11" db="EMBL/GenBank/DDBJ databases">
        <title>Sequencing the genomes of 1000 actinobacteria strains.</title>
        <authorList>
            <person name="Klenk H.-P."/>
        </authorList>
    </citation>
    <scope>NUCLEOTIDE SEQUENCE [LARGE SCALE GENOMIC DNA]</scope>
    <source>
        <strain evidence="2 3">DSM 44254</strain>
    </source>
</reference>
<dbReference type="EMBL" id="RJKE01000001">
    <property type="protein sequence ID" value="ROO88744.1"/>
    <property type="molecule type" value="Genomic_DNA"/>
</dbReference>
<keyword evidence="3" id="KW-1185">Reference proteome</keyword>
<name>A0A3N1D5E4_9ACTN</name>
<dbReference type="Proteomes" id="UP000272400">
    <property type="component" value="Unassembled WGS sequence"/>
</dbReference>
<evidence type="ECO:0000313" key="3">
    <source>
        <dbReference type="Proteomes" id="UP000272400"/>
    </source>
</evidence>
<organism evidence="2 3">
    <name type="scientific">Actinocorallia herbida</name>
    <dbReference type="NCBI Taxonomy" id="58109"/>
    <lineage>
        <taxon>Bacteria</taxon>
        <taxon>Bacillati</taxon>
        <taxon>Actinomycetota</taxon>
        <taxon>Actinomycetes</taxon>
        <taxon>Streptosporangiales</taxon>
        <taxon>Thermomonosporaceae</taxon>
        <taxon>Actinocorallia</taxon>
    </lineage>
</organism>
<evidence type="ECO:0000256" key="1">
    <source>
        <dbReference type="SAM" id="Coils"/>
    </source>
</evidence>
<gene>
    <name evidence="2" type="ORF">EDD29_6423</name>
</gene>
<accession>A0A3N1D5E4</accession>
<evidence type="ECO:0000313" key="2">
    <source>
        <dbReference type="EMBL" id="ROO88744.1"/>
    </source>
</evidence>
<keyword evidence="1" id="KW-0175">Coiled coil</keyword>
<dbReference type="RefSeq" id="WP_123667947.1">
    <property type="nucleotide sequence ID" value="NZ_RJKE01000001.1"/>
</dbReference>
<sequence>MELINDAGSGVSAVDGHRVTVDCEVVCLGLPLRVVSALKWEKVLSVQMLLATIYMGDLERLRDIGTAAARLISERLQAHGLPSSQQEMCDGPAAMARESALAARQIRALYAEREELKRELSTLRERLRRFESAQAPKPANPE</sequence>
<feature type="coiled-coil region" evidence="1">
    <location>
        <begin position="99"/>
        <end position="133"/>
    </location>
</feature>
<proteinExistence type="predicted"/>